<dbReference type="EMBL" id="NFZX01000086">
    <property type="protein sequence ID" value="RFA31982.1"/>
    <property type="molecule type" value="Genomic_DNA"/>
</dbReference>
<dbReference type="Proteomes" id="UP000256488">
    <property type="component" value="Unassembled WGS sequence"/>
</dbReference>
<name>A0A3E0WGB5_9BACI</name>
<reference evidence="1 2" key="1">
    <citation type="submission" date="2017-05" db="EMBL/GenBank/DDBJ databases">
        <title>Virgibacillus sp. AK90 isolated from a saltern of Kakinada, India.</title>
        <authorList>
            <person name="Gupta V."/>
            <person name="Sidhu C."/>
            <person name="Korpole S."/>
            <person name="Pinnaka A.K."/>
        </authorList>
    </citation>
    <scope>NUCLEOTIDE SEQUENCE [LARGE SCALE GENOMIC DNA]</scope>
    <source>
        <strain evidence="1 2">AK90</strain>
    </source>
</reference>
<evidence type="ECO:0000313" key="1">
    <source>
        <dbReference type="EMBL" id="RFA31982.1"/>
    </source>
</evidence>
<dbReference type="AlphaFoldDB" id="A0A3E0WGB5"/>
<protein>
    <recommendedName>
        <fullName evidence="3">DUF885 domain-containing protein</fullName>
    </recommendedName>
</protein>
<organism evidence="1 2">
    <name type="scientific">Virgibacillus dokdonensis</name>
    <dbReference type="NCBI Taxonomy" id="302167"/>
    <lineage>
        <taxon>Bacteria</taxon>
        <taxon>Bacillati</taxon>
        <taxon>Bacillota</taxon>
        <taxon>Bacilli</taxon>
        <taxon>Bacillales</taxon>
        <taxon>Bacillaceae</taxon>
        <taxon>Virgibacillus</taxon>
    </lineage>
</organism>
<evidence type="ECO:0000313" key="2">
    <source>
        <dbReference type="Proteomes" id="UP000256488"/>
    </source>
</evidence>
<gene>
    <name evidence="1" type="ORF">CAI16_19325</name>
</gene>
<evidence type="ECO:0008006" key="3">
    <source>
        <dbReference type="Google" id="ProtNLM"/>
    </source>
</evidence>
<sequence length="485" mass="56649">MGKFKADYKLDIASLTEEFSSFWRNENPTTSIVNGGDFNHFSLEDLTQNSFNKQIKFLSELKTKVNSISCNDNIEHLLKKELLRSIRLKLFVLESDNPYYKNISAYLKLISLTLYIHQDKIQKYDKESHVIIKKILNWLNIAKELQLNITKKDMQLMSDLGNYLIEIHLTSRKSIALLIYKIIDRLDELSSKEIQYSNGGLSINKLNYLVKYCYGTEKDINYWREYIITELDNEIKEYKTNLYEMNNLKTKIDSTISQKLIYNLLNDLSNLGEESNIRKPLDSSWNIEKLPSLFSNFLNEGIYIHNNKFNNLLISSKIMDYKQKLNIYQIAHLYTFLSHEIYPGHHNHISSINNEIIKNNLDSLYNPIGLEGWAVYSEQILKLTSFRGYSNLFNIKRLLPAAIYLETLINGEEKGDILINKIFNSCSELYDEYKKNGGFGTPNLSYVLGYLEYKEILSCNENININELISYGPLTPRFIIDNVYK</sequence>
<comment type="caution">
    <text evidence="1">The sequence shown here is derived from an EMBL/GenBank/DDBJ whole genome shotgun (WGS) entry which is preliminary data.</text>
</comment>
<proteinExistence type="predicted"/>
<accession>A0A3E0WGB5</accession>
<dbReference type="RefSeq" id="WP_116279696.1">
    <property type="nucleotide sequence ID" value="NZ_NFZX01000086.1"/>
</dbReference>